<feature type="compositionally biased region" description="Polar residues" evidence="1">
    <location>
        <begin position="54"/>
        <end position="63"/>
    </location>
</feature>
<dbReference type="EMBL" id="JNOM01000156">
    <property type="protein sequence ID" value="KNG85449.1"/>
    <property type="molecule type" value="Genomic_DNA"/>
</dbReference>
<keyword evidence="3" id="KW-1185">Reference proteome</keyword>
<evidence type="ECO:0000313" key="2">
    <source>
        <dbReference type="EMBL" id="KNG85449.1"/>
    </source>
</evidence>
<dbReference type="AlphaFoldDB" id="A0A0L1J134"/>
<dbReference type="GeneID" id="26807636"/>
<dbReference type="Proteomes" id="UP000037505">
    <property type="component" value="Unassembled WGS sequence"/>
</dbReference>
<feature type="non-terminal residue" evidence="2">
    <location>
        <position position="1"/>
    </location>
</feature>
<organism evidence="2 3">
    <name type="scientific">Aspergillus nomiae NRRL (strain ATCC 15546 / NRRL 13137 / CBS 260.88 / M93)</name>
    <dbReference type="NCBI Taxonomy" id="1509407"/>
    <lineage>
        <taxon>Eukaryota</taxon>
        <taxon>Fungi</taxon>
        <taxon>Dikarya</taxon>
        <taxon>Ascomycota</taxon>
        <taxon>Pezizomycotina</taxon>
        <taxon>Eurotiomycetes</taxon>
        <taxon>Eurotiomycetidae</taxon>
        <taxon>Eurotiales</taxon>
        <taxon>Aspergillaceae</taxon>
        <taxon>Aspergillus</taxon>
        <taxon>Aspergillus subgen. Circumdati</taxon>
    </lineage>
</organism>
<comment type="caution">
    <text evidence="2">The sequence shown here is derived from an EMBL/GenBank/DDBJ whole genome shotgun (WGS) entry which is preliminary data.</text>
</comment>
<gene>
    <name evidence="2" type="ORF">ANOM_005832</name>
</gene>
<feature type="non-terminal residue" evidence="2">
    <location>
        <position position="107"/>
    </location>
</feature>
<dbReference type="RefSeq" id="XP_015406372.1">
    <property type="nucleotide sequence ID" value="XM_015551089.1"/>
</dbReference>
<proteinExistence type="predicted"/>
<name>A0A0L1J134_ASPN3</name>
<evidence type="ECO:0000256" key="1">
    <source>
        <dbReference type="SAM" id="MobiDB-lite"/>
    </source>
</evidence>
<feature type="region of interest" description="Disordered" evidence="1">
    <location>
        <begin position="42"/>
        <end position="65"/>
    </location>
</feature>
<accession>A0A0L1J134</accession>
<reference evidence="2 3" key="1">
    <citation type="submission" date="2014-06" db="EMBL/GenBank/DDBJ databases">
        <title>The Genome of the Aflatoxigenic Filamentous Fungus Aspergillus nomius.</title>
        <authorList>
            <person name="Moore M.G."/>
            <person name="Shannon B.M."/>
            <person name="Brian M.M."/>
        </authorList>
    </citation>
    <scope>NUCLEOTIDE SEQUENCE [LARGE SCALE GENOMIC DNA]</scope>
    <source>
        <strain evidence="2 3">NRRL 13137</strain>
    </source>
</reference>
<sequence length="107" mass="12295">LGDLGTSFSRGKKEDKNAVHFKMTLENPQIVLSFRCSLEGRNKSWDGQGRQRRQTPSTPQTGALNLGSATKLGKIWRQELYDSMGYPHKRNAIIEERFFFLAQLMNY</sequence>
<protein>
    <submittedName>
        <fullName evidence="2">Uncharacterized protein</fullName>
    </submittedName>
</protein>
<evidence type="ECO:0000313" key="3">
    <source>
        <dbReference type="Proteomes" id="UP000037505"/>
    </source>
</evidence>